<keyword evidence="1" id="KW-0472">Membrane</keyword>
<sequence length="731" mass="79930">MSHSVQTAAAKAGRFTRVKDWQIVLLAPAVTVLLCFIPRFFNNTFFYWDDTMQSFLPVWRSLGQELLSGNFEMMDPGGWVGGNYIAEVGYGIWNPLNLVNFMLVAGMNDLALASAIVVVEFMALLALGATLLTRSYGANRWLAAAAGIAIPFSGFTLFYEAARWPGGLMAFAWTTLFWWALRRWFRSNRSPFVPFILGFLTMTAGNPYGALGVIIVCGAVSVEMLLTRHGSKVIPLFFLALAVGLTAVLVFFPLPLSSEVTVRTDSVIANDMFLVPGIGDLTAMSTPNFRPPTANFWGNIDVVPSAYLAWFVLPLMPWLNFRSIARRSRQMSSLYVVTATYFLLSFAPSNVLLFRWPIRLVEYAYLGFLILFMVVLSAGLSRKNMGTRLVVSGAIILFGLYRAWAIYPDGFQSQLVGSALIALLLVLALFLWKRAGFPGLASAMVLGTALVLTFQSYAFVAHNPVAALGSPVDADVLEESAKSYSGNTLQIFSTAELDPEAFVDGSLLYGNQILNAGVEDSLNRYSGISFVTYANALCMNYRGETCPWLYDVLWEPASDDVTEPLADALRLETIVVQKSARDIQESDVPDGWAIVESDEYRVVLGRQEPFELPGSVSWATPGIHVDAAEENGDSETVHINAESDGTLGFARLAWPGYTVAVDGVEQELEQGPAGLISVDVPAGATEIDLDFTPPGLTLGLAAMAAGWTLALGLTVLHYWRRRRTPVRSNGK</sequence>
<feature type="transmembrane region" description="Helical" evidence="1">
    <location>
        <begin position="21"/>
        <end position="41"/>
    </location>
</feature>
<feature type="transmembrane region" description="Helical" evidence="1">
    <location>
        <begin position="696"/>
        <end position="719"/>
    </location>
</feature>
<feature type="transmembrane region" description="Helical" evidence="1">
    <location>
        <begin position="389"/>
        <end position="407"/>
    </location>
</feature>
<evidence type="ECO:0000313" key="2">
    <source>
        <dbReference type="EMBL" id="MBD8044215.1"/>
    </source>
</evidence>
<feature type="transmembrane region" description="Helical" evidence="1">
    <location>
        <begin position="193"/>
        <end position="221"/>
    </location>
</feature>
<feature type="transmembrane region" description="Helical" evidence="1">
    <location>
        <begin position="413"/>
        <end position="432"/>
    </location>
</feature>
<accession>A0ABR8YJ25</accession>
<feature type="transmembrane region" description="Helical" evidence="1">
    <location>
        <begin position="439"/>
        <end position="460"/>
    </location>
</feature>
<reference evidence="2 3" key="1">
    <citation type="submission" date="2020-08" db="EMBL/GenBank/DDBJ databases">
        <title>A Genomic Blueprint of the Chicken Gut Microbiome.</title>
        <authorList>
            <person name="Gilroy R."/>
            <person name="Ravi A."/>
            <person name="Getino M."/>
            <person name="Pursley I."/>
            <person name="Horton D.L."/>
            <person name="Alikhan N.-F."/>
            <person name="Baker D."/>
            <person name="Gharbi K."/>
            <person name="Hall N."/>
            <person name="Watson M."/>
            <person name="Adriaenssens E.M."/>
            <person name="Foster-Nyarko E."/>
            <person name="Jarju S."/>
            <person name="Secka A."/>
            <person name="Antonio M."/>
            <person name="Oren A."/>
            <person name="Chaudhuri R."/>
            <person name="La Ragione R.M."/>
            <person name="Hildebrand F."/>
            <person name="Pallen M.J."/>
        </authorList>
    </citation>
    <scope>NUCLEOTIDE SEQUENCE [LARGE SCALE GENOMIC DNA]</scope>
    <source>
        <strain evidence="2 3">Sa2BUA2</strain>
    </source>
</reference>
<dbReference type="InterPro" id="IPR018580">
    <property type="entry name" value="Uncharacterised_YfhO"/>
</dbReference>
<proteinExistence type="predicted"/>
<feature type="transmembrane region" description="Helical" evidence="1">
    <location>
        <begin position="110"/>
        <end position="129"/>
    </location>
</feature>
<dbReference type="PANTHER" id="PTHR38454">
    <property type="entry name" value="INTEGRAL MEMBRANE PROTEIN-RELATED"/>
    <property type="match status" value="1"/>
</dbReference>
<feature type="transmembrane region" description="Helical" evidence="1">
    <location>
        <begin position="164"/>
        <end position="181"/>
    </location>
</feature>
<organism evidence="2 3">
    <name type="scientific">Arthrobacter pullicola</name>
    <dbReference type="NCBI Taxonomy" id="2762224"/>
    <lineage>
        <taxon>Bacteria</taxon>
        <taxon>Bacillati</taxon>
        <taxon>Actinomycetota</taxon>
        <taxon>Actinomycetes</taxon>
        <taxon>Micrococcales</taxon>
        <taxon>Micrococcaceae</taxon>
        <taxon>Arthrobacter</taxon>
    </lineage>
</organism>
<comment type="caution">
    <text evidence="2">The sequence shown here is derived from an EMBL/GenBank/DDBJ whole genome shotgun (WGS) entry which is preliminary data.</text>
</comment>
<gene>
    <name evidence="2" type="ORF">H9638_10395</name>
</gene>
<evidence type="ECO:0000256" key="1">
    <source>
        <dbReference type="SAM" id="Phobius"/>
    </source>
</evidence>
<keyword evidence="1" id="KW-0812">Transmembrane</keyword>
<keyword evidence="1" id="KW-1133">Transmembrane helix</keyword>
<evidence type="ECO:0000313" key="3">
    <source>
        <dbReference type="Proteomes" id="UP000652763"/>
    </source>
</evidence>
<feature type="transmembrane region" description="Helical" evidence="1">
    <location>
        <begin position="360"/>
        <end position="380"/>
    </location>
</feature>
<dbReference type="PANTHER" id="PTHR38454:SF1">
    <property type="entry name" value="INTEGRAL MEMBRANE PROTEIN"/>
    <property type="match status" value="1"/>
</dbReference>
<feature type="transmembrane region" description="Helical" evidence="1">
    <location>
        <begin position="333"/>
        <end position="354"/>
    </location>
</feature>
<feature type="transmembrane region" description="Helical" evidence="1">
    <location>
        <begin position="233"/>
        <end position="254"/>
    </location>
</feature>
<feature type="transmembrane region" description="Helical" evidence="1">
    <location>
        <begin position="141"/>
        <end position="158"/>
    </location>
</feature>
<dbReference type="Proteomes" id="UP000652763">
    <property type="component" value="Unassembled WGS sequence"/>
</dbReference>
<evidence type="ECO:0008006" key="4">
    <source>
        <dbReference type="Google" id="ProtNLM"/>
    </source>
</evidence>
<dbReference type="RefSeq" id="WP_191747100.1">
    <property type="nucleotide sequence ID" value="NZ_JACSQC010000004.1"/>
</dbReference>
<keyword evidence="3" id="KW-1185">Reference proteome</keyword>
<name>A0ABR8YJ25_9MICC</name>
<protein>
    <recommendedName>
        <fullName evidence="4">YfhO family protein</fullName>
    </recommendedName>
</protein>
<dbReference type="EMBL" id="JACSQC010000004">
    <property type="protein sequence ID" value="MBD8044215.1"/>
    <property type="molecule type" value="Genomic_DNA"/>
</dbReference>